<evidence type="ECO:0000313" key="2">
    <source>
        <dbReference type="WBParaSite" id="L893_g4858.t1"/>
    </source>
</evidence>
<dbReference type="Proteomes" id="UP000095287">
    <property type="component" value="Unplaced"/>
</dbReference>
<reference evidence="2" key="1">
    <citation type="submission" date="2016-11" db="UniProtKB">
        <authorList>
            <consortium name="WormBaseParasite"/>
        </authorList>
    </citation>
    <scope>IDENTIFICATION</scope>
</reference>
<protein>
    <submittedName>
        <fullName evidence="2">Ovule protein</fullName>
    </submittedName>
</protein>
<accession>A0A1I8AE54</accession>
<sequence>MRQLGSKCTWPWSVTVLPDRCLLQEHLEHHFLQLFKDQKLWFGYWGRKNWSSTLLRIIFALLPTSYKPHLQGAS</sequence>
<name>A0A1I8AE54_9BILA</name>
<organism evidence="1 2">
    <name type="scientific">Steinernema glaseri</name>
    <dbReference type="NCBI Taxonomy" id="37863"/>
    <lineage>
        <taxon>Eukaryota</taxon>
        <taxon>Metazoa</taxon>
        <taxon>Ecdysozoa</taxon>
        <taxon>Nematoda</taxon>
        <taxon>Chromadorea</taxon>
        <taxon>Rhabditida</taxon>
        <taxon>Tylenchina</taxon>
        <taxon>Panagrolaimomorpha</taxon>
        <taxon>Strongyloidoidea</taxon>
        <taxon>Steinernematidae</taxon>
        <taxon>Steinernema</taxon>
    </lineage>
</organism>
<keyword evidence="1" id="KW-1185">Reference proteome</keyword>
<proteinExistence type="predicted"/>
<evidence type="ECO:0000313" key="1">
    <source>
        <dbReference type="Proteomes" id="UP000095287"/>
    </source>
</evidence>
<dbReference type="WBParaSite" id="L893_g4858.t1">
    <property type="protein sequence ID" value="L893_g4858.t1"/>
    <property type="gene ID" value="L893_g4858"/>
</dbReference>
<dbReference type="AlphaFoldDB" id="A0A1I8AE54"/>